<dbReference type="Proteomes" id="UP000184144">
    <property type="component" value="Unassembled WGS sequence"/>
</dbReference>
<keyword evidence="2" id="KW-1133">Transmembrane helix</keyword>
<accession>A0A1M4Y736</accession>
<dbReference type="RefSeq" id="WP_073142683.1">
    <property type="nucleotide sequence ID" value="NZ_FQUV01000003.1"/>
</dbReference>
<proteinExistence type="predicted"/>
<dbReference type="STRING" id="1486859.SAMN05444273_103438"/>
<evidence type="ECO:0000256" key="2">
    <source>
        <dbReference type="SAM" id="Phobius"/>
    </source>
</evidence>
<dbReference type="GO" id="GO:0051301">
    <property type="term" value="P:cell division"/>
    <property type="evidence" value="ECO:0007669"/>
    <property type="project" value="UniProtKB-KW"/>
</dbReference>
<feature type="region of interest" description="Disordered" evidence="1">
    <location>
        <begin position="54"/>
        <end position="111"/>
    </location>
</feature>
<reference evidence="4" key="1">
    <citation type="submission" date="2016-11" db="EMBL/GenBank/DDBJ databases">
        <authorList>
            <person name="Varghese N."/>
            <person name="Submissions S."/>
        </authorList>
    </citation>
    <scope>NUCLEOTIDE SEQUENCE [LARGE SCALE GENOMIC DNA]</scope>
    <source>
        <strain evidence="4">DSM 100566</strain>
    </source>
</reference>
<keyword evidence="3" id="KW-0131">Cell cycle</keyword>
<evidence type="ECO:0000313" key="3">
    <source>
        <dbReference type="EMBL" id="SHF01393.1"/>
    </source>
</evidence>
<feature type="transmembrane region" description="Helical" evidence="2">
    <location>
        <begin position="12"/>
        <end position="31"/>
    </location>
</feature>
<organism evidence="3 4">
    <name type="scientific">Litoreibacter ascidiaceicola</name>
    <dbReference type="NCBI Taxonomy" id="1486859"/>
    <lineage>
        <taxon>Bacteria</taxon>
        <taxon>Pseudomonadati</taxon>
        <taxon>Pseudomonadota</taxon>
        <taxon>Alphaproteobacteria</taxon>
        <taxon>Rhodobacterales</taxon>
        <taxon>Roseobacteraceae</taxon>
        <taxon>Litoreibacter</taxon>
    </lineage>
</organism>
<evidence type="ECO:0000256" key="1">
    <source>
        <dbReference type="SAM" id="MobiDB-lite"/>
    </source>
</evidence>
<sequence>MRMSPNTGTYVSGAGHAAFILYLIVGGLFVARDTDFEVKVSNVSIISGEEFASMQAQSPGEGELPPAPEVPADVDQPAPAVEPETPSAPPPTPRPVEEVAPEPEPVIPEPAEPVEAPVVPEQPEAPDVDGDPGATLIVPDAVPVPRPAERIAEEVVEQPDPEVAIGETDQAATAPAAEPTPVEEAQEETAREEATTEIVTEADEPSTSAPTKSTRPGRKPKPPARPAPQVAETPTETPSEAPSLADSIANAVAEANTSTAVADNANPGGGTSSPITRSEKGTFILGIQKCWNVGALGTDALAVSVVVGFQMEQNAKPIVGSIRMISSTGGSGVAVEKAYEAARRAIIRCGASGYNLPLDKYDQWREVEVSFNATKKEIR</sequence>
<name>A0A1M4Y736_9RHOB</name>
<protein>
    <submittedName>
        <fullName evidence="3">Cell division and transport-associated protein TolA</fullName>
    </submittedName>
</protein>
<feature type="region of interest" description="Disordered" evidence="1">
    <location>
        <begin position="157"/>
        <end position="243"/>
    </location>
</feature>
<gene>
    <name evidence="3" type="ORF">SAMN05444273_103438</name>
</gene>
<feature type="compositionally biased region" description="Polar residues" evidence="1">
    <location>
        <begin position="205"/>
        <end position="214"/>
    </location>
</feature>
<keyword evidence="2" id="KW-0812">Transmembrane</keyword>
<evidence type="ECO:0000313" key="4">
    <source>
        <dbReference type="Proteomes" id="UP000184144"/>
    </source>
</evidence>
<dbReference type="EMBL" id="FQUV01000003">
    <property type="protein sequence ID" value="SHF01393.1"/>
    <property type="molecule type" value="Genomic_DNA"/>
</dbReference>
<dbReference type="AlphaFoldDB" id="A0A1M4Y736"/>
<keyword evidence="3" id="KW-0132">Cell division</keyword>
<feature type="compositionally biased region" description="Pro residues" evidence="1">
    <location>
        <begin position="102"/>
        <end position="111"/>
    </location>
</feature>
<feature type="compositionally biased region" description="Low complexity" evidence="1">
    <location>
        <begin position="167"/>
        <end position="183"/>
    </location>
</feature>
<keyword evidence="2" id="KW-0472">Membrane</keyword>
<keyword evidence="4" id="KW-1185">Reference proteome</keyword>